<organism evidence="1 2">
    <name type="scientific">Datura stramonium</name>
    <name type="common">Jimsonweed</name>
    <name type="synonym">Common thornapple</name>
    <dbReference type="NCBI Taxonomy" id="4076"/>
    <lineage>
        <taxon>Eukaryota</taxon>
        <taxon>Viridiplantae</taxon>
        <taxon>Streptophyta</taxon>
        <taxon>Embryophyta</taxon>
        <taxon>Tracheophyta</taxon>
        <taxon>Spermatophyta</taxon>
        <taxon>Magnoliopsida</taxon>
        <taxon>eudicotyledons</taxon>
        <taxon>Gunneridae</taxon>
        <taxon>Pentapetalae</taxon>
        <taxon>asterids</taxon>
        <taxon>lamiids</taxon>
        <taxon>Solanales</taxon>
        <taxon>Solanaceae</taxon>
        <taxon>Solanoideae</taxon>
        <taxon>Datureae</taxon>
        <taxon>Datura</taxon>
    </lineage>
</organism>
<evidence type="ECO:0000313" key="1">
    <source>
        <dbReference type="EMBL" id="MCE3052381.1"/>
    </source>
</evidence>
<accession>A0ABS8WQR9</accession>
<feature type="non-terminal residue" evidence="1">
    <location>
        <position position="99"/>
    </location>
</feature>
<proteinExistence type="predicted"/>
<gene>
    <name evidence="1" type="ORF">HAX54_052461</name>
</gene>
<dbReference type="EMBL" id="JACEIK010009523">
    <property type="protein sequence ID" value="MCE3052381.1"/>
    <property type="molecule type" value="Genomic_DNA"/>
</dbReference>
<dbReference type="Proteomes" id="UP000823775">
    <property type="component" value="Unassembled WGS sequence"/>
</dbReference>
<keyword evidence="2" id="KW-1185">Reference proteome</keyword>
<sequence>PRKYVTYVTRERECLFYELMTGMPTNMGVIIKNVLKRARVKKGQNFGFGGLLTRFLRRHDIEEKEADYRLVYDPREIDVTKTKKPEGINGLVLSVNERN</sequence>
<name>A0ABS8WQR9_DATST</name>
<protein>
    <submittedName>
        <fullName evidence="1">Uncharacterized protein</fullName>
    </submittedName>
</protein>
<reference evidence="1 2" key="1">
    <citation type="journal article" date="2021" name="BMC Genomics">
        <title>Datura genome reveals duplications of psychoactive alkaloid biosynthetic genes and high mutation rate following tissue culture.</title>
        <authorList>
            <person name="Rajewski A."/>
            <person name="Carter-House D."/>
            <person name="Stajich J."/>
            <person name="Litt A."/>
        </authorList>
    </citation>
    <scope>NUCLEOTIDE SEQUENCE [LARGE SCALE GENOMIC DNA]</scope>
    <source>
        <strain evidence="1">AR-01</strain>
    </source>
</reference>
<feature type="non-terminal residue" evidence="1">
    <location>
        <position position="1"/>
    </location>
</feature>
<comment type="caution">
    <text evidence="1">The sequence shown here is derived from an EMBL/GenBank/DDBJ whole genome shotgun (WGS) entry which is preliminary data.</text>
</comment>
<evidence type="ECO:0000313" key="2">
    <source>
        <dbReference type="Proteomes" id="UP000823775"/>
    </source>
</evidence>